<organism evidence="1 2">
    <name type="scientific">Penicillium bovifimosum</name>
    <dbReference type="NCBI Taxonomy" id="126998"/>
    <lineage>
        <taxon>Eukaryota</taxon>
        <taxon>Fungi</taxon>
        <taxon>Dikarya</taxon>
        <taxon>Ascomycota</taxon>
        <taxon>Pezizomycotina</taxon>
        <taxon>Eurotiomycetes</taxon>
        <taxon>Eurotiomycetidae</taxon>
        <taxon>Eurotiales</taxon>
        <taxon>Aspergillaceae</taxon>
        <taxon>Penicillium</taxon>
    </lineage>
</organism>
<comment type="caution">
    <text evidence="1">The sequence shown here is derived from an EMBL/GenBank/DDBJ whole genome shotgun (WGS) entry which is preliminary data.</text>
</comment>
<dbReference type="GeneID" id="81409836"/>
<dbReference type="RefSeq" id="XP_056517038.1">
    <property type="nucleotide sequence ID" value="XM_056670665.1"/>
</dbReference>
<proteinExistence type="predicted"/>
<gene>
    <name evidence="1" type="ORF">N7515_009922</name>
</gene>
<accession>A0A9W9KUT1</accession>
<name>A0A9W9KUT1_9EURO</name>
<dbReference type="EMBL" id="JAPQKL010000008">
    <property type="protein sequence ID" value="KAJ5120534.1"/>
    <property type="molecule type" value="Genomic_DNA"/>
</dbReference>
<reference evidence="1" key="1">
    <citation type="submission" date="2022-11" db="EMBL/GenBank/DDBJ databases">
        <authorList>
            <person name="Petersen C."/>
        </authorList>
    </citation>
    <scope>NUCLEOTIDE SEQUENCE</scope>
    <source>
        <strain evidence="1">IBT 22155</strain>
    </source>
</reference>
<dbReference type="OrthoDB" id="76567at2759"/>
<protein>
    <submittedName>
        <fullName evidence="1">Uncharacterized protein</fullName>
    </submittedName>
</protein>
<keyword evidence="2" id="KW-1185">Reference proteome</keyword>
<evidence type="ECO:0000313" key="2">
    <source>
        <dbReference type="Proteomes" id="UP001149079"/>
    </source>
</evidence>
<reference evidence="1" key="2">
    <citation type="journal article" date="2023" name="IMA Fungus">
        <title>Comparative genomic study of the Penicillium genus elucidates a diverse pangenome and 15 lateral gene transfer events.</title>
        <authorList>
            <person name="Petersen C."/>
            <person name="Sorensen T."/>
            <person name="Nielsen M.R."/>
            <person name="Sondergaard T.E."/>
            <person name="Sorensen J.L."/>
            <person name="Fitzpatrick D.A."/>
            <person name="Frisvad J.C."/>
            <person name="Nielsen K.L."/>
        </authorList>
    </citation>
    <scope>NUCLEOTIDE SEQUENCE</scope>
    <source>
        <strain evidence="1">IBT 22155</strain>
    </source>
</reference>
<evidence type="ECO:0000313" key="1">
    <source>
        <dbReference type="EMBL" id="KAJ5120534.1"/>
    </source>
</evidence>
<dbReference type="Proteomes" id="UP001149079">
    <property type="component" value="Unassembled WGS sequence"/>
</dbReference>
<dbReference type="AlphaFoldDB" id="A0A9W9KUT1"/>
<sequence>MSDDSGTSDVEQADIECFAALPHDTVQVTGVTENAVRKTIRDNQDTTDVVKYIRFTNVPPAVADKFSLRNTRQMFNRSTRYMIIKLLTGAHETAAHGLSGAMQHEIYNMGLEEAICPLGSKTVHGVFCRKEADAAYGPAQHVPGRSPQWPTVVVEVGVSESYRKLRADADWWLTNSGGDVKLVVIVSISRRTPNIRFETVALNPTVASLRLQRPRYAPYIRQTITASRNANEPNSQTSITPSVPLTIPFEDLLCRPPVPPEGDIQIPPHRLEIISKHVWAEQGL</sequence>